<organism evidence="3">
    <name type="scientific">Laccaria bicolor (strain S238N-H82 / ATCC MYA-4686)</name>
    <name type="common">Bicoloured deceiver</name>
    <name type="synonym">Laccaria laccata var. bicolor</name>
    <dbReference type="NCBI Taxonomy" id="486041"/>
    <lineage>
        <taxon>Eukaryota</taxon>
        <taxon>Fungi</taxon>
        <taxon>Dikarya</taxon>
        <taxon>Basidiomycota</taxon>
        <taxon>Agaricomycotina</taxon>
        <taxon>Agaricomycetes</taxon>
        <taxon>Agaricomycetidae</taxon>
        <taxon>Agaricales</taxon>
        <taxon>Agaricineae</taxon>
        <taxon>Hydnangiaceae</taxon>
        <taxon>Laccaria</taxon>
    </lineage>
</organism>
<dbReference type="Proteomes" id="UP000001194">
    <property type="component" value="Unassembled WGS sequence"/>
</dbReference>
<accession>B0DMI8</accession>
<feature type="region of interest" description="Disordered" evidence="1">
    <location>
        <begin position="1"/>
        <end position="33"/>
    </location>
</feature>
<evidence type="ECO:0000313" key="2">
    <source>
        <dbReference type="EMBL" id="EDR04298.1"/>
    </source>
</evidence>
<dbReference type="HOGENOM" id="CLU_1959952_0_0_1"/>
<evidence type="ECO:0000313" key="3">
    <source>
        <dbReference type="Proteomes" id="UP000001194"/>
    </source>
</evidence>
<sequence>MLSPSLNLVNDGRKNMTSPPMAPEMVAEGEAKDRSSTLEEAPEHFARLRRWGLKFVVRFLVTSEAVEHERPYVRGRILILYRCLTSCLGGIYNREYLDYLRSLLPLLPNYEISAYVSLHKDVWSRYSG</sequence>
<dbReference type="InParanoid" id="B0DMI8"/>
<dbReference type="AlphaFoldDB" id="B0DMI8"/>
<dbReference type="GeneID" id="6080694"/>
<dbReference type="GO" id="GO:0008422">
    <property type="term" value="F:beta-glucosidase activity"/>
    <property type="evidence" value="ECO:0007669"/>
    <property type="project" value="TreeGrafter"/>
</dbReference>
<dbReference type="PANTHER" id="PTHR31308">
    <property type="match status" value="1"/>
</dbReference>
<protein>
    <submittedName>
        <fullName evidence="2">Glycoside hydrolase family 5 protein</fullName>
    </submittedName>
</protein>
<dbReference type="Gene3D" id="3.20.20.80">
    <property type="entry name" value="Glycosidases"/>
    <property type="match status" value="1"/>
</dbReference>
<gene>
    <name evidence="2" type="ORF">LACBIDRAFT_304867</name>
</gene>
<name>B0DMI8_LACBS</name>
<keyword evidence="3" id="KW-1185">Reference proteome</keyword>
<dbReference type="OrthoDB" id="9971853at2759"/>
<keyword evidence="2" id="KW-0378">Hydrolase</keyword>
<evidence type="ECO:0000256" key="1">
    <source>
        <dbReference type="SAM" id="MobiDB-lite"/>
    </source>
</evidence>
<dbReference type="KEGG" id="lbc:LACBIDRAFT_304867"/>
<dbReference type="PANTHER" id="PTHR31308:SF5">
    <property type="entry name" value="ERGOSTERYL-BETA-GLUCOSIDASE"/>
    <property type="match status" value="1"/>
</dbReference>
<dbReference type="RefSeq" id="XP_001885189.1">
    <property type="nucleotide sequence ID" value="XM_001885154.1"/>
</dbReference>
<dbReference type="InterPro" id="IPR052066">
    <property type="entry name" value="Glycosphingolipid_Hydrolases"/>
</dbReference>
<reference evidence="2 3" key="1">
    <citation type="journal article" date="2008" name="Nature">
        <title>The genome of Laccaria bicolor provides insights into mycorrhizal symbiosis.</title>
        <authorList>
            <person name="Martin F."/>
            <person name="Aerts A."/>
            <person name="Ahren D."/>
            <person name="Brun A."/>
            <person name="Danchin E.G.J."/>
            <person name="Duchaussoy F."/>
            <person name="Gibon J."/>
            <person name="Kohler A."/>
            <person name="Lindquist E."/>
            <person name="Pereda V."/>
            <person name="Salamov A."/>
            <person name="Shapiro H.J."/>
            <person name="Wuyts J."/>
            <person name="Blaudez D."/>
            <person name="Buee M."/>
            <person name="Brokstein P."/>
            <person name="Canbaeck B."/>
            <person name="Cohen D."/>
            <person name="Courty P.E."/>
            <person name="Coutinho P.M."/>
            <person name="Delaruelle C."/>
            <person name="Detter J.C."/>
            <person name="Deveau A."/>
            <person name="DiFazio S."/>
            <person name="Duplessis S."/>
            <person name="Fraissinet-Tachet L."/>
            <person name="Lucic E."/>
            <person name="Frey-Klett P."/>
            <person name="Fourrey C."/>
            <person name="Feussner I."/>
            <person name="Gay G."/>
            <person name="Grimwood J."/>
            <person name="Hoegger P.J."/>
            <person name="Jain P."/>
            <person name="Kilaru S."/>
            <person name="Labbe J."/>
            <person name="Lin Y.C."/>
            <person name="Legue V."/>
            <person name="Le Tacon F."/>
            <person name="Marmeisse R."/>
            <person name="Melayah D."/>
            <person name="Montanini B."/>
            <person name="Muratet M."/>
            <person name="Nehls U."/>
            <person name="Niculita-Hirzel H."/>
            <person name="Oudot-Le Secq M.P."/>
            <person name="Peter M."/>
            <person name="Quesneville H."/>
            <person name="Rajashekar B."/>
            <person name="Reich M."/>
            <person name="Rouhier N."/>
            <person name="Schmutz J."/>
            <person name="Yin T."/>
            <person name="Chalot M."/>
            <person name="Henrissat B."/>
            <person name="Kuees U."/>
            <person name="Lucas S."/>
            <person name="Van de Peer Y."/>
            <person name="Podila G.K."/>
            <person name="Polle A."/>
            <person name="Pukkila P.J."/>
            <person name="Richardson P.M."/>
            <person name="Rouze P."/>
            <person name="Sanders I.R."/>
            <person name="Stajich J.E."/>
            <person name="Tunlid A."/>
            <person name="Tuskan G."/>
            <person name="Grigoriev I.V."/>
        </authorList>
    </citation>
    <scope>NUCLEOTIDE SEQUENCE [LARGE SCALE GENOMIC DNA]</scope>
    <source>
        <strain evidence="3">S238N-H82 / ATCC MYA-4686</strain>
    </source>
</reference>
<dbReference type="EMBL" id="DS547119">
    <property type="protein sequence ID" value="EDR04298.1"/>
    <property type="molecule type" value="Genomic_DNA"/>
</dbReference>
<proteinExistence type="predicted"/>